<keyword evidence="1" id="KW-0472">Membrane</keyword>
<proteinExistence type="predicted"/>
<gene>
    <name evidence="2" type="ORF">AVDCRST_MAG56-5076</name>
</gene>
<keyword evidence="1" id="KW-0812">Transmembrane</keyword>
<name>A0A6J4K433_9SPHI</name>
<dbReference type="EMBL" id="CADCTQ010000414">
    <property type="protein sequence ID" value="CAA9295424.1"/>
    <property type="molecule type" value="Genomic_DNA"/>
</dbReference>
<organism evidence="2">
    <name type="scientific">uncultured Cytophagales bacterium</name>
    <dbReference type="NCBI Taxonomy" id="158755"/>
    <lineage>
        <taxon>Bacteria</taxon>
        <taxon>Pseudomonadati</taxon>
        <taxon>Bacteroidota</taxon>
        <taxon>Sphingobacteriia</taxon>
        <taxon>Sphingobacteriales</taxon>
        <taxon>environmental samples</taxon>
    </lineage>
</organism>
<reference evidence="2" key="1">
    <citation type="submission" date="2020-02" db="EMBL/GenBank/DDBJ databases">
        <authorList>
            <person name="Meier V. D."/>
        </authorList>
    </citation>
    <scope>NUCLEOTIDE SEQUENCE</scope>
    <source>
        <strain evidence="2">AVDCRST_MAG56</strain>
    </source>
</reference>
<keyword evidence="1" id="KW-1133">Transmembrane helix</keyword>
<dbReference type="AlphaFoldDB" id="A0A6J4K433"/>
<accession>A0A6J4K433</accession>
<evidence type="ECO:0000313" key="2">
    <source>
        <dbReference type="EMBL" id="CAA9295424.1"/>
    </source>
</evidence>
<feature type="transmembrane region" description="Helical" evidence="1">
    <location>
        <begin position="6"/>
        <end position="27"/>
    </location>
</feature>
<protein>
    <submittedName>
        <fullName evidence="2">Uncharacterized protein</fullName>
    </submittedName>
</protein>
<sequence length="37" mass="4275">MELNVILAFVLLPFLFVAGLGLHGLLYRNTAARRRRY</sequence>
<evidence type="ECO:0000256" key="1">
    <source>
        <dbReference type="SAM" id="Phobius"/>
    </source>
</evidence>